<comment type="caution">
    <text evidence="1">The sequence shown here is derived from an EMBL/GenBank/DDBJ whole genome shotgun (WGS) entry which is preliminary data.</text>
</comment>
<evidence type="ECO:0000313" key="1">
    <source>
        <dbReference type="EMBL" id="GJE85327.1"/>
    </source>
</evidence>
<evidence type="ECO:0000313" key="2">
    <source>
        <dbReference type="Proteomes" id="UP000703269"/>
    </source>
</evidence>
<dbReference type="EMBL" id="BPQB01000002">
    <property type="protein sequence ID" value="GJE85327.1"/>
    <property type="molecule type" value="Genomic_DNA"/>
</dbReference>
<organism evidence="1 2">
    <name type="scientific">Phanerochaete sordida</name>
    <dbReference type="NCBI Taxonomy" id="48140"/>
    <lineage>
        <taxon>Eukaryota</taxon>
        <taxon>Fungi</taxon>
        <taxon>Dikarya</taxon>
        <taxon>Basidiomycota</taxon>
        <taxon>Agaricomycotina</taxon>
        <taxon>Agaricomycetes</taxon>
        <taxon>Polyporales</taxon>
        <taxon>Phanerochaetaceae</taxon>
        <taxon>Phanerochaete</taxon>
    </lineage>
</organism>
<dbReference type="Proteomes" id="UP000703269">
    <property type="component" value="Unassembled WGS sequence"/>
</dbReference>
<dbReference type="AlphaFoldDB" id="A0A9P3FY33"/>
<accession>A0A9P3FY33</accession>
<reference evidence="1 2" key="1">
    <citation type="submission" date="2021-08" db="EMBL/GenBank/DDBJ databases">
        <title>Draft Genome Sequence of Phanerochaete sordida strain YK-624.</title>
        <authorList>
            <person name="Mori T."/>
            <person name="Dohra H."/>
            <person name="Suzuki T."/>
            <person name="Kawagishi H."/>
            <person name="Hirai H."/>
        </authorList>
    </citation>
    <scope>NUCLEOTIDE SEQUENCE [LARGE SCALE GENOMIC DNA]</scope>
    <source>
        <strain evidence="1 2">YK-624</strain>
    </source>
</reference>
<protein>
    <submittedName>
        <fullName evidence="1">Uncharacterized protein</fullName>
    </submittedName>
</protein>
<name>A0A9P3FY33_9APHY</name>
<gene>
    <name evidence="1" type="ORF">PsYK624_014060</name>
</gene>
<sequence length="66" mass="7739">MHQIESLQIGHIIYDEYPSGMNTMLQKIGRRLETFSYADHWPDTWMLSTLAGAFCVHNDLVRDVRE</sequence>
<keyword evidence="2" id="KW-1185">Reference proteome</keyword>
<proteinExistence type="predicted"/>